<evidence type="ECO:0000313" key="1">
    <source>
        <dbReference type="EMBL" id="GKX68505.1"/>
    </source>
</evidence>
<dbReference type="Proteomes" id="UP001058074">
    <property type="component" value="Unassembled WGS sequence"/>
</dbReference>
<keyword evidence="2" id="KW-1185">Reference proteome</keyword>
<organism evidence="1 2">
    <name type="scientific">Inconstantimicrobium mannanitabidum</name>
    <dbReference type="NCBI Taxonomy" id="1604901"/>
    <lineage>
        <taxon>Bacteria</taxon>
        <taxon>Bacillati</taxon>
        <taxon>Bacillota</taxon>
        <taxon>Clostridia</taxon>
        <taxon>Eubacteriales</taxon>
        <taxon>Clostridiaceae</taxon>
        <taxon>Inconstantimicrobium</taxon>
    </lineage>
</organism>
<protein>
    <submittedName>
        <fullName evidence="1">Uncharacterized protein</fullName>
    </submittedName>
</protein>
<gene>
    <name evidence="1" type="ORF">rsdtw13_37630</name>
</gene>
<accession>A0ACB5RHD0</accession>
<reference evidence="1" key="1">
    <citation type="journal article" date="2025" name="Int. J. Syst. Evol. Microbiol.">
        <title>Inconstantimicrobium mannanitabidum sp. nov., a novel member of the family Clostridiaceae isolated from anoxic soil under the treatment of reductive soil disinfestation.</title>
        <authorList>
            <person name="Ueki A."/>
            <person name="Tonouchi A."/>
            <person name="Honma S."/>
            <person name="Kaku N."/>
            <person name="Ueki K."/>
        </authorList>
    </citation>
    <scope>NUCLEOTIDE SEQUENCE</scope>
    <source>
        <strain evidence="1">TW13</strain>
    </source>
</reference>
<name>A0ACB5RHD0_9CLOT</name>
<dbReference type="EMBL" id="BROD01000001">
    <property type="protein sequence ID" value="GKX68505.1"/>
    <property type="molecule type" value="Genomic_DNA"/>
</dbReference>
<evidence type="ECO:0000313" key="2">
    <source>
        <dbReference type="Proteomes" id="UP001058074"/>
    </source>
</evidence>
<proteinExistence type="predicted"/>
<sequence length="191" mass="21499">MNNNQCSFCPYYMNHTSYASLNTNLRSTTQKFASFSGIVERIEDFYPGQYDKNAGCYKLMSLESIDGGPINFVISPETYFVNHELIEIGDSVTGFFNSNAPTILIYPPQYNAIVMAKQVEHENVTVDYFNDELISSNGNLKLNLTKSTPVLLANDQLFNMYPSNRNLIVVYGPTTKSIPAQTNPYKIIVLC</sequence>
<comment type="caution">
    <text evidence="1">The sequence shown here is derived from an EMBL/GenBank/DDBJ whole genome shotgun (WGS) entry which is preliminary data.</text>
</comment>